<proteinExistence type="predicted"/>
<evidence type="ECO:0000256" key="1">
    <source>
        <dbReference type="SAM" id="MobiDB-lite"/>
    </source>
</evidence>
<feature type="region of interest" description="Disordered" evidence="1">
    <location>
        <begin position="1"/>
        <end position="34"/>
    </location>
</feature>
<keyword evidence="3" id="KW-1185">Reference proteome</keyword>
<comment type="caution">
    <text evidence="2">The sequence shown here is derived from an EMBL/GenBank/DDBJ whole genome shotgun (WGS) entry which is preliminary data.</text>
</comment>
<name>A0AAW2H1T8_9HYME</name>
<dbReference type="Proteomes" id="UP001430953">
    <property type="component" value="Unassembled WGS sequence"/>
</dbReference>
<organism evidence="2 3">
    <name type="scientific">Cardiocondyla obscurior</name>
    <dbReference type="NCBI Taxonomy" id="286306"/>
    <lineage>
        <taxon>Eukaryota</taxon>
        <taxon>Metazoa</taxon>
        <taxon>Ecdysozoa</taxon>
        <taxon>Arthropoda</taxon>
        <taxon>Hexapoda</taxon>
        <taxon>Insecta</taxon>
        <taxon>Pterygota</taxon>
        <taxon>Neoptera</taxon>
        <taxon>Endopterygota</taxon>
        <taxon>Hymenoptera</taxon>
        <taxon>Apocrita</taxon>
        <taxon>Aculeata</taxon>
        <taxon>Formicoidea</taxon>
        <taxon>Formicidae</taxon>
        <taxon>Myrmicinae</taxon>
        <taxon>Cardiocondyla</taxon>
    </lineage>
</organism>
<evidence type="ECO:0000313" key="3">
    <source>
        <dbReference type="Proteomes" id="UP001430953"/>
    </source>
</evidence>
<evidence type="ECO:0000313" key="2">
    <source>
        <dbReference type="EMBL" id="KAL0133321.1"/>
    </source>
</evidence>
<dbReference type="AlphaFoldDB" id="A0AAW2H1T8"/>
<accession>A0AAW2H1T8</accession>
<sequence>MSETTLSPRAPNASRHIVEKKKKGKRIRRRTEEESERTKIYTLFSNTRHGFFTWDGNSFLETNEEERGQTFENGRKEQMDRFVHEKKRYRLKRRVYRALVAIKVKKNGKYVQLLPGRHVKGQNTDCKTQRGEERCGAGRRSKRGNPECPFRGWEEKKENEENKNKIMYKIEKKKEKKKKRKGQNWEERALLQIKQNNNDALGCCTRHFTFPSEARDQWKLVSFKLNNRKKPKRRLLRQKSHTRDKNVKGTRGTTTILACGTRRF</sequence>
<reference evidence="2 3" key="1">
    <citation type="submission" date="2023-03" db="EMBL/GenBank/DDBJ databases">
        <title>High recombination rates correlate with genetic variation in Cardiocondyla obscurior ants.</title>
        <authorList>
            <person name="Errbii M."/>
        </authorList>
    </citation>
    <scope>NUCLEOTIDE SEQUENCE [LARGE SCALE GENOMIC DNA]</scope>
    <source>
        <strain evidence="2">Alpha-2009</strain>
        <tissue evidence="2">Whole body</tissue>
    </source>
</reference>
<protein>
    <submittedName>
        <fullName evidence="2">Uncharacterized protein</fullName>
    </submittedName>
</protein>
<dbReference type="EMBL" id="JADYXP020000001">
    <property type="protein sequence ID" value="KAL0133321.1"/>
    <property type="molecule type" value="Genomic_DNA"/>
</dbReference>
<gene>
    <name evidence="2" type="ORF">PUN28_000816</name>
</gene>
<feature type="compositionally biased region" description="Basic residues" evidence="1">
    <location>
        <begin position="18"/>
        <end position="29"/>
    </location>
</feature>